<keyword evidence="4" id="KW-1185">Reference proteome</keyword>
<dbReference type="PIRSF" id="PIRSF005956">
    <property type="entry name" value="BtpA"/>
    <property type="match status" value="1"/>
</dbReference>
<name>A0ABD5QF00_9EURY</name>
<evidence type="ECO:0000313" key="3">
    <source>
        <dbReference type="EMBL" id="MFC4988298.1"/>
    </source>
</evidence>
<comment type="caution">
    <text evidence="3">The sequence shown here is derived from an EMBL/GenBank/DDBJ whole genome shotgun (WGS) entry which is preliminary data.</text>
</comment>
<reference evidence="3 4" key="1">
    <citation type="journal article" date="2019" name="Int. J. Syst. Evol. Microbiol.">
        <title>The Global Catalogue of Microorganisms (GCM) 10K type strain sequencing project: providing services to taxonomists for standard genome sequencing and annotation.</title>
        <authorList>
            <consortium name="The Broad Institute Genomics Platform"/>
            <consortium name="The Broad Institute Genome Sequencing Center for Infectious Disease"/>
            <person name="Wu L."/>
            <person name="Ma J."/>
        </authorList>
    </citation>
    <scope>NUCLEOTIDE SEQUENCE [LARGE SCALE GENOMIC DNA]</scope>
    <source>
        <strain evidence="3 4">CGMCC 1.15824</strain>
    </source>
</reference>
<proteinExistence type="inferred from homology"/>
<dbReference type="AlphaFoldDB" id="A0ABD5QF00"/>
<protein>
    <submittedName>
        <fullName evidence="3">BtpA/SgcQ family protein</fullName>
    </submittedName>
</protein>
<dbReference type="NCBIfam" id="TIGR00259">
    <property type="entry name" value="thylakoid_BtpA"/>
    <property type="match status" value="1"/>
</dbReference>
<accession>A0ABD5QF00</accession>
<evidence type="ECO:0000256" key="1">
    <source>
        <dbReference type="ARBA" id="ARBA00006007"/>
    </source>
</evidence>
<evidence type="ECO:0000313" key="4">
    <source>
        <dbReference type="Proteomes" id="UP001595925"/>
    </source>
</evidence>
<evidence type="ECO:0000256" key="2">
    <source>
        <dbReference type="SAM" id="MobiDB-lite"/>
    </source>
</evidence>
<dbReference type="Proteomes" id="UP001595925">
    <property type="component" value="Unassembled WGS sequence"/>
</dbReference>
<dbReference type="Pfam" id="PF03437">
    <property type="entry name" value="BtpA"/>
    <property type="match status" value="1"/>
</dbReference>
<dbReference type="PANTHER" id="PTHR21381:SF3">
    <property type="entry name" value="SGC REGION PROTEIN SGCQ-RELATED"/>
    <property type="match status" value="1"/>
</dbReference>
<feature type="compositionally biased region" description="Basic and acidic residues" evidence="2">
    <location>
        <begin position="254"/>
        <end position="266"/>
    </location>
</feature>
<dbReference type="Gene3D" id="3.20.20.70">
    <property type="entry name" value="Aldolase class I"/>
    <property type="match status" value="1"/>
</dbReference>
<feature type="region of interest" description="Disordered" evidence="2">
    <location>
        <begin position="247"/>
        <end position="266"/>
    </location>
</feature>
<dbReference type="PANTHER" id="PTHR21381">
    <property type="entry name" value="ZGC:162297"/>
    <property type="match status" value="1"/>
</dbReference>
<dbReference type="InterPro" id="IPR011060">
    <property type="entry name" value="RibuloseP-bd_barrel"/>
</dbReference>
<sequence length="266" mass="27207">MPAIDPFDAERPIVGMVHLQPLPGAPGFDGDRGAIRERALADARALEAGGVDGLIVENFGDAPFYPEGVPAHVVSEMTAVAGELREAVEVPVGINVLRNDAEAALAVAGAVGADVVRVNVHVGTAATDQGVLEGRAHETVRLRERVAPDVAILADVHVKHASPVGDRGIERAARETAERGLADGIVVSGPGTGEEAGVEDVERVADALSELDVPVFVGSGVTADTIGSVFEAGADGAIVGSVLERGGEAGNPVEEERVREVVAARP</sequence>
<gene>
    <name evidence="3" type="ORF">ACFPFO_11125</name>
</gene>
<dbReference type="InterPro" id="IPR013785">
    <property type="entry name" value="Aldolase_TIM"/>
</dbReference>
<organism evidence="3 4">
    <name type="scientific">Saliphagus infecundisoli</name>
    <dbReference type="NCBI Taxonomy" id="1849069"/>
    <lineage>
        <taxon>Archaea</taxon>
        <taxon>Methanobacteriati</taxon>
        <taxon>Methanobacteriota</taxon>
        <taxon>Stenosarchaea group</taxon>
        <taxon>Halobacteria</taxon>
        <taxon>Halobacteriales</taxon>
        <taxon>Natrialbaceae</taxon>
        <taxon>Saliphagus</taxon>
    </lineage>
</organism>
<dbReference type="InterPro" id="IPR005137">
    <property type="entry name" value="BtpA"/>
</dbReference>
<dbReference type="CDD" id="cd04722">
    <property type="entry name" value="TIM_phosphate_binding"/>
    <property type="match status" value="1"/>
</dbReference>
<dbReference type="RefSeq" id="WP_224827139.1">
    <property type="nucleotide sequence ID" value="NZ_JAIVEF010000001.1"/>
</dbReference>
<dbReference type="SUPFAM" id="SSF51366">
    <property type="entry name" value="Ribulose-phoshate binding barrel"/>
    <property type="match status" value="1"/>
</dbReference>
<dbReference type="EMBL" id="JBHSJG010000036">
    <property type="protein sequence ID" value="MFC4988298.1"/>
    <property type="molecule type" value="Genomic_DNA"/>
</dbReference>
<comment type="similarity">
    <text evidence="1">Belongs to the BtpA family.</text>
</comment>